<proteinExistence type="predicted"/>
<dbReference type="Proteomes" id="UP000492820">
    <property type="component" value="Unassembled WGS sequence"/>
</dbReference>
<accession>A0A068WQN5</accession>
<dbReference type="EMBL" id="LK028586">
    <property type="protein sequence ID" value="CDS22437.1"/>
    <property type="molecule type" value="Genomic_DNA"/>
</dbReference>
<evidence type="ECO:0000313" key="2">
    <source>
        <dbReference type="EMBL" id="CDS22437.1"/>
    </source>
</evidence>
<feature type="region of interest" description="Disordered" evidence="1">
    <location>
        <begin position="1"/>
        <end position="41"/>
    </location>
</feature>
<dbReference type="AlphaFoldDB" id="A0A068WQN5"/>
<sequence>MAGQSRPRRCCPIQSCSPKSHLGAKLATSPPPPPPPPPPQCVEQCGGTVVVVVNVRAGVASLLQPSRRF</sequence>
<evidence type="ECO:0000313" key="3">
    <source>
        <dbReference type="Proteomes" id="UP000492820"/>
    </source>
</evidence>
<reference evidence="2" key="2">
    <citation type="submission" date="2014-06" db="EMBL/GenBank/DDBJ databases">
        <authorList>
            <person name="Aslett M."/>
        </authorList>
    </citation>
    <scope>NUCLEOTIDE SEQUENCE</scope>
</reference>
<gene>
    <name evidence="2" type="ORF">EgrG_002031200</name>
</gene>
<evidence type="ECO:0000256" key="1">
    <source>
        <dbReference type="SAM" id="MobiDB-lite"/>
    </source>
</evidence>
<reference evidence="2 3" key="1">
    <citation type="journal article" date="2013" name="Nature">
        <title>The genomes of four tapeworm species reveal adaptations to parasitism.</title>
        <authorList>
            <person name="Tsai I.J."/>
            <person name="Zarowiecki M."/>
            <person name="Holroyd N."/>
            <person name="Garciarrubio A."/>
            <person name="Sanchez-Flores A."/>
            <person name="Brooks K.L."/>
            <person name="Tracey A."/>
            <person name="Bobes R.J."/>
            <person name="Fragoso G."/>
            <person name="Sciutto E."/>
            <person name="Aslett M."/>
            <person name="Beasley H."/>
            <person name="Bennett H.M."/>
            <person name="Cai J."/>
            <person name="Camicia F."/>
            <person name="Clark R."/>
            <person name="Cucher M."/>
            <person name="De Silva N."/>
            <person name="Day T.A."/>
            <person name="Deplazes P."/>
            <person name="Estrada K."/>
            <person name="Fernandez C."/>
            <person name="Holland P.W."/>
            <person name="Hou J."/>
            <person name="Hu S."/>
            <person name="Huckvale T."/>
            <person name="Hung S.S."/>
            <person name="Kamenetzky L."/>
            <person name="Keane J.A."/>
            <person name="Kiss F."/>
            <person name="Koziol U."/>
            <person name="Lambert O."/>
            <person name="Liu K."/>
            <person name="Luo X."/>
            <person name="Luo Y."/>
            <person name="Macchiaroli N."/>
            <person name="Nichol S."/>
            <person name="Paps J."/>
            <person name="Parkinson J."/>
            <person name="Pouchkina-Stantcheva N."/>
            <person name="Riddiford N."/>
            <person name="Rosenzvit M."/>
            <person name="Salinas G."/>
            <person name="Wasmuth J.D."/>
            <person name="Zamanian M."/>
            <person name="Zheng Y."/>
            <person name="Cai X."/>
            <person name="Soberon X."/>
            <person name="Olson P.D."/>
            <person name="Laclette J.P."/>
            <person name="Brehm K."/>
            <person name="Berriman M."/>
            <person name="Garciarrubio A."/>
            <person name="Bobes R.J."/>
            <person name="Fragoso G."/>
            <person name="Sanchez-Flores A."/>
            <person name="Estrada K."/>
            <person name="Cevallos M.A."/>
            <person name="Morett E."/>
            <person name="Gonzalez V."/>
            <person name="Portillo T."/>
            <person name="Ochoa-Leyva A."/>
            <person name="Jose M.V."/>
            <person name="Sciutto E."/>
            <person name="Landa A."/>
            <person name="Jimenez L."/>
            <person name="Valdes V."/>
            <person name="Carrero J.C."/>
            <person name="Larralde C."/>
            <person name="Morales-Montor J."/>
            <person name="Limon-Lason J."/>
            <person name="Soberon X."/>
            <person name="Laclette J.P."/>
        </authorList>
    </citation>
    <scope>NUCLEOTIDE SEQUENCE [LARGE SCALE GENOMIC DNA]</scope>
</reference>
<feature type="compositionally biased region" description="Pro residues" evidence="1">
    <location>
        <begin position="29"/>
        <end position="40"/>
    </location>
</feature>
<name>A0A068WQN5_ECHGR</name>
<protein>
    <submittedName>
        <fullName evidence="2 4">Uncharacterized protein</fullName>
    </submittedName>
</protein>
<evidence type="ECO:0000313" key="4">
    <source>
        <dbReference type="WBParaSite" id="EgrG_002031200"/>
    </source>
</evidence>
<organism evidence="2">
    <name type="scientific">Echinococcus granulosus</name>
    <name type="common">Hydatid tapeworm</name>
    <dbReference type="NCBI Taxonomy" id="6210"/>
    <lineage>
        <taxon>Eukaryota</taxon>
        <taxon>Metazoa</taxon>
        <taxon>Spiralia</taxon>
        <taxon>Lophotrochozoa</taxon>
        <taxon>Platyhelminthes</taxon>
        <taxon>Cestoda</taxon>
        <taxon>Eucestoda</taxon>
        <taxon>Cyclophyllidea</taxon>
        <taxon>Taeniidae</taxon>
        <taxon>Echinococcus</taxon>
        <taxon>Echinococcus granulosus group</taxon>
    </lineage>
</organism>
<reference evidence="4" key="3">
    <citation type="submission" date="2020-10" db="UniProtKB">
        <authorList>
            <consortium name="WormBaseParasite"/>
        </authorList>
    </citation>
    <scope>IDENTIFICATION</scope>
</reference>
<dbReference type="WBParaSite" id="EgrG_002031200">
    <property type="protein sequence ID" value="EgrG_002031200"/>
    <property type="gene ID" value="EgrG_002031200"/>
</dbReference>